<accession>A0A4S1WZU3</accession>
<keyword evidence="1" id="KW-0812">Transmembrane</keyword>
<dbReference type="EMBL" id="SRXT01000009">
    <property type="protein sequence ID" value="TGX49121.1"/>
    <property type="molecule type" value="Genomic_DNA"/>
</dbReference>
<comment type="caution">
    <text evidence="2">The sequence shown here is derived from an EMBL/GenBank/DDBJ whole genome shotgun (WGS) entry which is preliminary data.</text>
</comment>
<feature type="transmembrane region" description="Helical" evidence="1">
    <location>
        <begin position="5"/>
        <end position="25"/>
    </location>
</feature>
<protein>
    <submittedName>
        <fullName evidence="2">Acetyltransferase</fullName>
    </submittedName>
</protein>
<keyword evidence="2" id="KW-0808">Transferase</keyword>
<dbReference type="InterPro" id="IPR046580">
    <property type="entry name" value="DUF6640"/>
</dbReference>
<proteinExistence type="predicted"/>
<gene>
    <name evidence="2" type="ORF">E5A73_19960</name>
</gene>
<evidence type="ECO:0000313" key="2">
    <source>
        <dbReference type="EMBL" id="TGX49121.1"/>
    </source>
</evidence>
<evidence type="ECO:0000256" key="1">
    <source>
        <dbReference type="SAM" id="Phobius"/>
    </source>
</evidence>
<sequence>MDKQLAGRCLLTLNAVGIAIGGFVADMNATHIYNPHWPPHAKFHDGQTMAFGVFLSLATLFFTWRRAGDRQTNVLAAALFGGVLYWAQAAANLFPGVTWIDPEFLKAGESLTDFPPQLYIDLGMSAVIILATWLAWPRKPTTRRP</sequence>
<evidence type="ECO:0000313" key="3">
    <source>
        <dbReference type="Proteomes" id="UP000306147"/>
    </source>
</evidence>
<dbReference type="GO" id="GO:0016740">
    <property type="term" value="F:transferase activity"/>
    <property type="evidence" value="ECO:0007669"/>
    <property type="project" value="UniProtKB-KW"/>
</dbReference>
<dbReference type="OrthoDB" id="122427at2"/>
<keyword evidence="1" id="KW-1133">Transmembrane helix</keyword>
<dbReference type="RefSeq" id="WP_135965614.1">
    <property type="nucleotide sequence ID" value="NZ_SRXT01000009.1"/>
</dbReference>
<keyword evidence="1" id="KW-0472">Membrane</keyword>
<keyword evidence="3" id="KW-1185">Reference proteome</keyword>
<name>A0A4S1WZU3_9SPHN</name>
<feature type="transmembrane region" description="Helical" evidence="1">
    <location>
        <begin position="74"/>
        <end position="97"/>
    </location>
</feature>
<reference evidence="2 3" key="1">
    <citation type="submission" date="2019-04" db="EMBL/GenBank/DDBJ databases">
        <title>Sphingomonas psychrotolerans sp. nov., isolated from soil in the Tianshan Mountains, Xinjiang, China.</title>
        <authorList>
            <person name="Luo Y."/>
            <person name="Sheng H."/>
        </authorList>
    </citation>
    <scope>NUCLEOTIDE SEQUENCE [LARGE SCALE GENOMIC DNA]</scope>
    <source>
        <strain evidence="2 3">ZFGT-11</strain>
    </source>
</reference>
<feature type="transmembrane region" description="Helical" evidence="1">
    <location>
        <begin position="117"/>
        <end position="136"/>
    </location>
</feature>
<dbReference type="Proteomes" id="UP000306147">
    <property type="component" value="Unassembled WGS sequence"/>
</dbReference>
<organism evidence="2 3">
    <name type="scientific">Sphingomonas gei</name>
    <dbReference type="NCBI Taxonomy" id="1395960"/>
    <lineage>
        <taxon>Bacteria</taxon>
        <taxon>Pseudomonadati</taxon>
        <taxon>Pseudomonadota</taxon>
        <taxon>Alphaproteobacteria</taxon>
        <taxon>Sphingomonadales</taxon>
        <taxon>Sphingomonadaceae</taxon>
        <taxon>Sphingomonas</taxon>
    </lineage>
</organism>
<dbReference type="Pfam" id="PF20345">
    <property type="entry name" value="DUF6640"/>
    <property type="match status" value="1"/>
</dbReference>
<dbReference type="AlphaFoldDB" id="A0A4S1WZU3"/>
<feature type="transmembrane region" description="Helical" evidence="1">
    <location>
        <begin position="45"/>
        <end position="62"/>
    </location>
</feature>